<reference evidence="2" key="2">
    <citation type="submission" date="2020-10" db="UniProtKB">
        <authorList>
            <consortium name="WormBaseParasite"/>
        </authorList>
    </citation>
    <scope>IDENTIFICATION</scope>
</reference>
<sequence>MECINECIQYEECIGIYVSQSEGACLLMDTYSQYHFVPGECSNYVLKTPQIDYPGATPNDTKLNDIEQLLYNLMYASNGTCPHRWKVESTTCSLYFDYKSDCDNYSALLKTYWNGTYCLTDKRF</sequence>
<dbReference type="Proteomes" id="UP000492821">
    <property type="component" value="Unassembled WGS sequence"/>
</dbReference>
<evidence type="ECO:0000313" key="1">
    <source>
        <dbReference type="Proteomes" id="UP000492821"/>
    </source>
</evidence>
<dbReference type="AlphaFoldDB" id="A0A7E4W5D3"/>
<protein>
    <submittedName>
        <fullName evidence="2">Apple domain-containing protein</fullName>
    </submittedName>
</protein>
<proteinExistence type="predicted"/>
<name>A0A7E4W5D3_PANRE</name>
<reference evidence="1" key="1">
    <citation type="journal article" date="2013" name="Genetics">
        <title>The draft genome and transcriptome of Panagrellus redivivus are shaped by the harsh demands of a free-living lifestyle.</title>
        <authorList>
            <person name="Srinivasan J."/>
            <person name="Dillman A.R."/>
            <person name="Macchietto M.G."/>
            <person name="Heikkinen L."/>
            <person name="Lakso M."/>
            <person name="Fracchia K.M."/>
            <person name="Antoshechkin I."/>
            <person name="Mortazavi A."/>
            <person name="Wong G."/>
            <person name="Sternberg P.W."/>
        </authorList>
    </citation>
    <scope>NUCLEOTIDE SEQUENCE [LARGE SCALE GENOMIC DNA]</scope>
    <source>
        <strain evidence="1">MT8872</strain>
    </source>
</reference>
<keyword evidence="1" id="KW-1185">Reference proteome</keyword>
<evidence type="ECO:0000313" key="2">
    <source>
        <dbReference type="WBParaSite" id="Pan_g6277.t1"/>
    </source>
</evidence>
<dbReference type="WBParaSite" id="Pan_g6277.t1">
    <property type="protein sequence ID" value="Pan_g6277.t1"/>
    <property type="gene ID" value="Pan_g6277"/>
</dbReference>
<accession>A0A7E4W5D3</accession>
<organism evidence="1 2">
    <name type="scientific">Panagrellus redivivus</name>
    <name type="common">Microworm</name>
    <dbReference type="NCBI Taxonomy" id="6233"/>
    <lineage>
        <taxon>Eukaryota</taxon>
        <taxon>Metazoa</taxon>
        <taxon>Ecdysozoa</taxon>
        <taxon>Nematoda</taxon>
        <taxon>Chromadorea</taxon>
        <taxon>Rhabditida</taxon>
        <taxon>Tylenchina</taxon>
        <taxon>Panagrolaimomorpha</taxon>
        <taxon>Panagrolaimoidea</taxon>
        <taxon>Panagrolaimidae</taxon>
        <taxon>Panagrellus</taxon>
    </lineage>
</organism>